<dbReference type="STRING" id="1963862.B4O97_14405"/>
<comment type="caution">
    <text evidence="1">The sequence shown here is derived from an EMBL/GenBank/DDBJ whole genome shotgun (WGS) entry which is preliminary data.</text>
</comment>
<evidence type="ECO:0008006" key="3">
    <source>
        <dbReference type="Google" id="ProtNLM"/>
    </source>
</evidence>
<organism evidence="1 2">
    <name type="scientific">Marispirochaeta aestuarii</name>
    <dbReference type="NCBI Taxonomy" id="1963862"/>
    <lineage>
        <taxon>Bacteria</taxon>
        <taxon>Pseudomonadati</taxon>
        <taxon>Spirochaetota</taxon>
        <taxon>Spirochaetia</taxon>
        <taxon>Spirochaetales</taxon>
        <taxon>Spirochaetaceae</taxon>
        <taxon>Marispirochaeta</taxon>
    </lineage>
</organism>
<protein>
    <recommendedName>
        <fullName evidence="3">5-nitroimidazole antibiotic resistance protein</fullName>
    </recommendedName>
</protein>
<accession>A0A1Y1RW80</accession>
<evidence type="ECO:0000313" key="1">
    <source>
        <dbReference type="EMBL" id="ORC33852.1"/>
    </source>
</evidence>
<dbReference type="Proteomes" id="UP000192343">
    <property type="component" value="Unassembled WGS sequence"/>
</dbReference>
<evidence type="ECO:0000313" key="2">
    <source>
        <dbReference type="Proteomes" id="UP000192343"/>
    </source>
</evidence>
<name>A0A1Y1RW80_9SPIO</name>
<dbReference type="InterPro" id="IPR012349">
    <property type="entry name" value="Split_barrel_FMN-bd"/>
</dbReference>
<dbReference type="SUPFAM" id="SSF50475">
    <property type="entry name" value="FMN-binding split barrel"/>
    <property type="match status" value="1"/>
</dbReference>
<reference evidence="1 2" key="1">
    <citation type="submission" date="2017-03" db="EMBL/GenBank/DDBJ databases">
        <title>Draft Genome sequence of Marispirochaeta sp. strain JC444.</title>
        <authorList>
            <person name="Shivani Y."/>
            <person name="Subhash Y."/>
            <person name="Sasikala C."/>
            <person name="Ramana C."/>
        </authorList>
    </citation>
    <scope>NUCLEOTIDE SEQUENCE [LARGE SCALE GENOMIC DNA]</scope>
    <source>
        <strain evidence="1 2">JC444</strain>
    </source>
</reference>
<dbReference type="EMBL" id="MWQY01000017">
    <property type="protein sequence ID" value="ORC33852.1"/>
    <property type="molecule type" value="Genomic_DNA"/>
</dbReference>
<gene>
    <name evidence="1" type="ORF">B4O97_14405</name>
</gene>
<dbReference type="PANTHER" id="PTHR34071:SF2">
    <property type="entry name" value="FLAVIN-NUCLEOTIDE-BINDING PROTEIN"/>
    <property type="match status" value="1"/>
</dbReference>
<sequence length="153" mass="17154">MRRKDKEITDNSLIDEILSNNTVCRVALSDGDTPYVIPMNYGYKDRAFYLHSAPEGRKLNFLQKNKKVCIEVTDSIESVTSDKACGYGTKYRSVICTGTAHFVTDVKQKIEGLKIIMRQQTGNSEWDIPKTAVSNVLVLKILIEEVSGKISGF</sequence>
<dbReference type="AlphaFoldDB" id="A0A1Y1RW80"/>
<dbReference type="RefSeq" id="WP_083051859.1">
    <property type="nucleotide sequence ID" value="NZ_MWQY01000017.1"/>
</dbReference>
<dbReference type="PANTHER" id="PTHR34071">
    <property type="entry name" value="5-NITROIMIDAZOLE ANTIBIOTICS RESISTANCE PROTEIN, NIMA-FAMILY-RELATED PROTEIN-RELATED"/>
    <property type="match status" value="1"/>
</dbReference>
<keyword evidence="2" id="KW-1185">Reference proteome</keyword>
<proteinExistence type="predicted"/>
<dbReference type="Pfam" id="PF12900">
    <property type="entry name" value="Pyridox_ox_2"/>
    <property type="match status" value="1"/>
</dbReference>
<dbReference type="InterPro" id="IPR024747">
    <property type="entry name" value="Pyridox_Oxase-rel"/>
</dbReference>
<dbReference type="OrthoDB" id="9794935at2"/>
<dbReference type="Gene3D" id="2.30.110.10">
    <property type="entry name" value="Electron Transport, Fmn-binding Protein, Chain A"/>
    <property type="match status" value="1"/>
</dbReference>